<dbReference type="Proteomes" id="UP001209257">
    <property type="component" value="Unassembled WGS sequence"/>
</dbReference>
<keyword evidence="1" id="KW-0378">Hydrolase</keyword>
<accession>A0ABT2VJ54</accession>
<dbReference type="PANTHER" id="PTHR42776:SF27">
    <property type="entry name" value="DIPEPTIDYL PEPTIDASE FAMILY MEMBER 6"/>
    <property type="match status" value="1"/>
</dbReference>
<dbReference type="InterPro" id="IPR001375">
    <property type="entry name" value="Peptidase_S9_cat"/>
</dbReference>
<evidence type="ECO:0000256" key="2">
    <source>
        <dbReference type="ARBA" id="ARBA00022825"/>
    </source>
</evidence>
<keyword evidence="7" id="KW-1185">Reference proteome</keyword>
<name>A0ABT2VJ54_9ALTE</name>
<feature type="chain" id="PRO_5047059786" evidence="3">
    <location>
        <begin position="23"/>
        <end position="687"/>
    </location>
</feature>
<dbReference type="Pfam" id="PF00326">
    <property type="entry name" value="Peptidase_S9"/>
    <property type="match status" value="1"/>
</dbReference>
<evidence type="ECO:0000313" key="7">
    <source>
        <dbReference type="Proteomes" id="UP001209257"/>
    </source>
</evidence>
<dbReference type="PANTHER" id="PTHR42776">
    <property type="entry name" value="SERINE PEPTIDASE S9 FAMILY MEMBER"/>
    <property type="match status" value="1"/>
</dbReference>
<dbReference type="EMBL" id="JAOTJC010000004">
    <property type="protein sequence ID" value="MCU7553237.1"/>
    <property type="molecule type" value="Genomic_DNA"/>
</dbReference>
<dbReference type="Pfam" id="PF07676">
    <property type="entry name" value="PD40"/>
    <property type="match status" value="1"/>
</dbReference>
<feature type="domain" description="Peptidase S9 prolyl oligopeptidase catalytic" evidence="4">
    <location>
        <begin position="472"/>
        <end position="679"/>
    </location>
</feature>
<proteinExistence type="predicted"/>
<comment type="caution">
    <text evidence="6">The sequence shown here is derived from an EMBL/GenBank/DDBJ whole genome shotgun (WGS) entry which is preliminary data.</text>
</comment>
<evidence type="ECO:0000256" key="3">
    <source>
        <dbReference type="SAM" id="SignalP"/>
    </source>
</evidence>
<gene>
    <name evidence="6" type="ORF">OCL06_01340</name>
</gene>
<evidence type="ECO:0000313" key="6">
    <source>
        <dbReference type="EMBL" id="MCU7553237.1"/>
    </source>
</evidence>
<dbReference type="InterPro" id="IPR029058">
    <property type="entry name" value="AB_hydrolase_fold"/>
</dbReference>
<dbReference type="InterPro" id="IPR011042">
    <property type="entry name" value="6-blade_b-propeller_TolB-like"/>
</dbReference>
<evidence type="ECO:0000259" key="4">
    <source>
        <dbReference type="Pfam" id="PF00326"/>
    </source>
</evidence>
<sequence length="687" mass="75476">MLRLRIASLAAAFGVLSAGAQAESAPLPDKLTYKDTFNLEYPAAPFFLPDGDKLVYERRSMDIMSDSTHSSLWQIDIKSKQHRPLLAGDDSVRNAVLSKDGSMLAYISNASGSAQLYVRYMDSGQTARLTNVSYAPGNLTWSNDGQHLAFTMFTPVKPDSLFTGMPKKPDGAKWAEPAKYIEKTRYRADGAGYLPDGYSQIYVLPVTGGTPRQLTTAEYPHGGSLTFSKKDDWIYFTADKQDGYALRPLGSDIYRVSTTTAKVEQVTDMKGPESSPLISPDGRWLAFSQLDDRKLSYQTGDIVVMNLNNGNTTRLTGSLDRGIGRFVWNDDSDELIFSYLDEGNNRLARVDLDGDIDKLDVTIGGQSMGRPYTSGSFAVSSKGDIAFTTAETMRPADLALYSRRGNTTTLTDLNSDALDHLKLAKVETLPVTSSVDDRKIDAWMALPPDFDASKSYPMILEIHGGPHAAYGPHFSMEVQLMAAQGYVVVWSNPRGSSSYGEDFGNLIHHNYPSEDYNDLMDVVDAAVAKGFVDSKNLFITGGSGGGVLTAWSIGKTDRFAAAVVAKPVINWVSFALTADAYPYFSQYWMEAMPWEVADKLWDRSPLSLVGNVTTPTLLLTGEADYRTPISESEQFYQALRLQGVESAMVRIPGAPHGIAGKPSRLIQKVGNIVAWFERYRHDGESEE</sequence>
<reference evidence="7" key="1">
    <citation type="submission" date="2023-07" db="EMBL/GenBank/DDBJ databases">
        <title>Study on multiphase classification of strain Alteromonas salexigens isolated from the Yellow Sea.</title>
        <authorList>
            <person name="Sun L."/>
        </authorList>
    </citation>
    <scope>NUCLEOTIDE SEQUENCE [LARGE SCALE GENOMIC DNA]</scope>
    <source>
        <strain evidence="7">ASW11-19</strain>
    </source>
</reference>
<protein>
    <submittedName>
        <fullName evidence="6">S9 family peptidase</fullName>
    </submittedName>
</protein>
<dbReference type="Gene3D" id="3.40.50.1820">
    <property type="entry name" value="alpha/beta hydrolase"/>
    <property type="match status" value="1"/>
</dbReference>
<dbReference type="SUPFAM" id="SSF82171">
    <property type="entry name" value="DPP6 N-terminal domain-like"/>
    <property type="match status" value="1"/>
</dbReference>
<feature type="domain" description="Dipeptidylpeptidase IV N-terminal" evidence="5">
    <location>
        <begin position="196"/>
        <end position="283"/>
    </location>
</feature>
<keyword evidence="2" id="KW-0645">Protease</keyword>
<organism evidence="6 7">
    <name type="scientific">Alteromonas salexigens</name>
    <dbReference type="NCBI Taxonomy" id="2982530"/>
    <lineage>
        <taxon>Bacteria</taxon>
        <taxon>Pseudomonadati</taxon>
        <taxon>Pseudomonadota</taxon>
        <taxon>Gammaproteobacteria</taxon>
        <taxon>Alteromonadales</taxon>
        <taxon>Alteromonadaceae</taxon>
        <taxon>Alteromonas/Salinimonas group</taxon>
        <taxon>Alteromonas</taxon>
    </lineage>
</organism>
<dbReference type="InterPro" id="IPR002469">
    <property type="entry name" value="Peptidase_S9B_N"/>
</dbReference>
<keyword evidence="3" id="KW-0732">Signal</keyword>
<evidence type="ECO:0000259" key="5">
    <source>
        <dbReference type="Pfam" id="PF00930"/>
    </source>
</evidence>
<keyword evidence="2" id="KW-0720">Serine protease</keyword>
<dbReference type="RefSeq" id="WP_262991942.1">
    <property type="nucleotide sequence ID" value="NZ_JAOTJC010000004.1"/>
</dbReference>
<dbReference type="InterPro" id="IPR011659">
    <property type="entry name" value="WD40"/>
</dbReference>
<evidence type="ECO:0000256" key="1">
    <source>
        <dbReference type="ARBA" id="ARBA00022801"/>
    </source>
</evidence>
<feature type="signal peptide" evidence="3">
    <location>
        <begin position="1"/>
        <end position="22"/>
    </location>
</feature>
<dbReference type="SUPFAM" id="SSF53474">
    <property type="entry name" value="alpha/beta-Hydrolases"/>
    <property type="match status" value="1"/>
</dbReference>
<dbReference type="Pfam" id="PF00930">
    <property type="entry name" value="DPPIV_N"/>
    <property type="match status" value="1"/>
</dbReference>
<dbReference type="Gene3D" id="2.120.10.30">
    <property type="entry name" value="TolB, C-terminal domain"/>
    <property type="match status" value="2"/>
</dbReference>